<evidence type="ECO:0000256" key="6">
    <source>
        <dbReference type="ARBA" id="ARBA00038076"/>
    </source>
</evidence>
<feature type="transmembrane region" description="Helical" evidence="7">
    <location>
        <begin position="713"/>
        <end position="735"/>
    </location>
</feature>
<dbReference type="InterPro" id="IPR003838">
    <property type="entry name" value="ABC3_permease_C"/>
</dbReference>
<gene>
    <name evidence="9" type="ORF">NE619_07835</name>
</gene>
<proteinExistence type="inferred from homology"/>
<evidence type="ECO:0000256" key="1">
    <source>
        <dbReference type="ARBA" id="ARBA00004651"/>
    </source>
</evidence>
<dbReference type="RefSeq" id="WP_256131832.1">
    <property type="nucleotide sequence ID" value="NZ_JANFXK010000007.1"/>
</dbReference>
<dbReference type="InterPro" id="IPR050250">
    <property type="entry name" value="Macrolide_Exporter_MacB"/>
</dbReference>
<sequence>MDPMRNNNSPVIKRIAKRSLAANRTRNIFAICAIILTTFMLSSVFSIGSSLLQNMKTMQIRAMGTTASVFLKNPSESQIEQVKKQDLVQAAGMEIAVGSIKAKTASEKDAQIAMAYYDDTQWREHYQPAISHINGEYPRTYDKIMLSERALKQLDIQAPKINQTIRLTYVTRLGTKTSDFRLSGWYRNYTPADTGMALLSKDYCLSEGFTGQKDGRLSISCAPGDRLDCQEQLNRNVSLQKGQTFQSSYDPREGNSTDTLYIAATLIGIALFIVLSGYLLIYNVLYISVTKDIRFYGMLKTIGAAPKQIKKLVRSQIFRLSAIGIPIGILLAAAASFIVVPFALTLFSDSGSSAEIMPGDVSFNPWIFIATMLFSLLTVIISCRKPAKIAGNVSPVEALKYTGLSSGRKSAKRKSTSGGNVRRMAFHNVFRGKKRSALVFASLFMGTITFLGVTSFIDSLGVDQYLERYMPNDFRITSIPPINHKFDEQYIASLSKIDGVDSMETISTLNCDIDPDEKTLEPLFRSETIKSDDGTSYEDMAENLKLALAEGQMGVWIFSIDDHYVEDYNKSHENKIDLAAFRQGKLAILGYDDGSGYGDMLGRSIKLSPKGQGKYRTVKVGGIFDHEDCLIPSGYGQMAGLMDLVFVSDAFMKKMSPDPVIYNITINADSGREPYVEQQIQKLNSTLVDTSFEFHFKSDIRESFLSGMTSMRILGGGISIMLLIIGVLNFINVMLTSVYTRRQELAVMESVGMTKRQIKNMLTWEGGYYALITTGLILTVGNGLLWLMSRSVTGIADYAVYHYPILLLILLVQLLFIICLLVPRIVFRATSKESVTERLHQIDS</sequence>
<comment type="similarity">
    <text evidence="6">Belongs to the ABC-4 integral membrane protein family.</text>
</comment>
<feature type="domain" description="ABC3 transporter permease C-terminal" evidence="8">
    <location>
        <begin position="718"/>
        <end position="829"/>
    </location>
</feature>
<name>A0ABT1RN69_9FIRM</name>
<dbReference type="PANTHER" id="PTHR30572:SF4">
    <property type="entry name" value="ABC TRANSPORTER PERMEASE YTRF"/>
    <property type="match status" value="1"/>
</dbReference>
<evidence type="ECO:0000256" key="2">
    <source>
        <dbReference type="ARBA" id="ARBA00022475"/>
    </source>
</evidence>
<feature type="transmembrane region" description="Helical" evidence="7">
    <location>
        <begin position="317"/>
        <end position="343"/>
    </location>
</feature>
<evidence type="ECO:0000313" key="9">
    <source>
        <dbReference type="EMBL" id="MCQ4636637.1"/>
    </source>
</evidence>
<dbReference type="Pfam" id="PF02687">
    <property type="entry name" value="FtsX"/>
    <property type="match status" value="2"/>
</dbReference>
<keyword evidence="10" id="KW-1185">Reference proteome</keyword>
<evidence type="ECO:0000313" key="10">
    <source>
        <dbReference type="Proteomes" id="UP001524502"/>
    </source>
</evidence>
<keyword evidence="2" id="KW-1003">Cell membrane</keyword>
<feature type="transmembrane region" description="Helical" evidence="7">
    <location>
        <begin position="437"/>
        <end position="457"/>
    </location>
</feature>
<dbReference type="PANTHER" id="PTHR30572">
    <property type="entry name" value="MEMBRANE COMPONENT OF TRANSPORTER-RELATED"/>
    <property type="match status" value="1"/>
</dbReference>
<protein>
    <submittedName>
        <fullName evidence="9">ABC transporter permease</fullName>
    </submittedName>
</protein>
<evidence type="ECO:0000256" key="4">
    <source>
        <dbReference type="ARBA" id="ARBA00022989"/>
    </source>
</evidence>
<comment type="subcellular location">
    <subcellularLocation>
        <location evidence="1">Cell membrane</location>
        <topology evidence="1">Multi-pass membrane protein</topology>
    </subcellularLocation>
</comment>
<feature type="domain" description="ABC3 transporter permease C-terminal" evidence="8">
    <location>
        <begin position="269"/>
        <end position="387"/>
    </location>
</feature>
<feature type="transmembrane region" description="Helical" evidence="7">
    <location>
        <begin position="260"/>
        <end position="285"/>
    </location>
</feature>
<evidence type="ECO:0000256" key="7">
    <source>
        <dbReference type="SAM" id="Phobius"/>
    </source>
</evidence>
<keyword evidence="5 7" id="KW-0472">Membrane</keyword>
<keyword evidence="3 7" id="KW-0812">Transmembrane</keyword>
<reference evidence="9 10" key="1">
    <citation type="submission" date="2022-06" db="EMBL/GenBank/DDBJ databases">
        <title>Isolation of gut microbiota from human fecal samples.</title>
        <authorList>
            <person name="Pamer E.G."/>
            <person name="Barat B."/>
            <person name="Waligurski E."/>
            <person name="Medina S."/>
            <person name="Paddock L."/>
            <person name="Mostad J."/>
        </authorList>
    </citation>
    <scope>NUCLEOTIDE SEQUENCE [LARGE SCALE GENOMIC DNA]</scope>
    <source>
        <strain evidence="9 10">SL.3.17</strain>
    </source>
</reference>
<comment type="caution">
    <text evidence="9">The sequence shown here is derived from an EMBL/GenBank/DDBJ whole genome shotgun (WGS) entry which is preliminary data.</text>
</comment>
<feature type="transmembrane region" description="Helical" evidence="7">
    <location>
        <begin position="363"/>
        <end position="383"/>
    </location>
</feature>
<evidence type="ECO:0000256" key="5">
    <source>
        <dbReference type="ARBA" id="ARBA00023136"/>
    </source>
</evidence>
<dbReference type="EMBL" id="JANFXK010000007">
    <property type="protein sequence ID" value="MCQ4636637.1"/>
    <property type="molecule type" value="Genomic_DNA"/>
</dbReference>
<evidence type="ECO:0000259" key="8">
    <source>
        <dbReference type="Pfam" id="PF02687"/>
    </source>
</evidence>
<dbReference type="Proteomes" id="UP001524502">
    <property type="component" value="Unassembled WGS sequence"/>
</dbReference>
<feature type="transmembrane region" description="Helical" evidence="7">
    <location>
        <begin position="800"/>
        <end position="822"/>
    </location>
</feature>
<feature type="transmembrane region" description="Helical" evidence="7">
    <location>
        <begin position="766"/>
        <end position="788"/>
    </location>
</feature>
<organism evidence="9 10">
    <name type="scientific">Anaerovorax odorimutans</name>
    <dbReference type="NCBI Taxonomy" id="109327"/>
    <lineage>
        <taxon>Bacteria</taxon>
        <taxon>Bacillati</taxon>
        <taxon>Bacillota</taxon>
        <taxon>Clostridia</taxon>
        <taxon>Peptostreptococcales</taxon>
        <taxon>Anaerovoracaceae</taxon>
        <taxon>Anaerovorax</taxon>
    </lineage>
</organism>
<keyword evidence="4 7" id="KW-1133">Transmembrane helix</keyword>
<accession>A0ABT1RN69</accession>
<evidence type="ECO:0000256" key="3">
    <source>
        <dbReference type="ARBA" id="ARBA00022692"/>
    </source>
</evidence>